<evidence type="ECO:0000313" key="3">
    <source>
        <dbReference type="Proteomes" id="UP000183832"/>
    </source>
</evidence>
<gene>
    <name evidence="2" type="ORF">CLUMA_CG020227</name>
</gene>
<organism evidence="2 3">
    <name type="scientific">Clunio marinus</name>
    <dbReference type="NCBI Taxonomy" id="568069"/>
    <lineage>
        <taxon>Eukaryota</taxon>
        <taxon>Metazoa</taxon>
        <taxon>Ecdysozoa</taxon>
        <taxon>Arthropoda</taxon>
        <taxon>Hexapoda</taxon>
        <taxon>Insecta</taxon>
        <taxon>Pterygota</taxon>
        <taxon>Neoptera</taxon>
        <taxon>Endopterygota</taxon>
        <taxon>Diptera</taxon>
        <taxon>Nematocera</taxon>
        <taxon>Chironomoidea</taxon>
        <taxon>Chironomidae</taxon>
        <taxon>Clunio</taxon>
    </lineage>
</organism>
<feature type="region of interest" description="Disordered" evidence="1">
    <location>
        <begin position="1"/>
        <end position="24"/>
    </location>
</feature>
<feature type="compositionally biased region" description="Basic and acidic residues" evidence="1">
    <location>
        <begin position="12"/>
        <end position="24"/>
    </location>
</feature>
<evidence type="ECO:0000256" key="1">
    <source>
        <dbReference type="SAM" id="MobiDB-lite"/>
    </source>
</evidence>
<protein>
    <submittedName>
        <fullName evidence="2">CLUMA_CG020227, isoform A</fullName>
    </submittedName>
</protein>
<dbReference type="Proteomes" id="UP000183832">
    <property type="component" value="Unassembled WGS sequence"/>
</dbReference>
<accession>A0A1J1J4C6</accession>
<evidence type="ECO:0000313" key="2">
    <source>
        <dbReference type="EMBL" id="CRL07247.1"/>
    </source>
</evidence>
<sequence>MEKSQIYHTYGSRKDRKEITRENAEEENHLPHLLLADVFTNERLLLNNDSARDFVVKQGIELNI</sequence>
<proteinExistence type="predicted"/>
<name>A0A1J1J4C6_9DIPT</name>
<dbReference type="EMBL" id="CVRI01000070">
    <property type="protein sequence ID" value="CRL07247.1"/>
    <property type="molecule type" value="Genomic_DNA"/>
</dbReference>
<keyword evidence="3" id="KW-1185">Reference proteome</keyword>
<dbReference type="AlphaFoldDB" id="A0A1J1J4C6"/>
<reference evidence="2 3" key="1">
    <citation type="submission" date="2015-04" db="EMBL/GenBank/DDBJ databases">
        <authorList>
            <person name="Syromyatnikov M.Y."/>
            <person name="Popov V.N."/>
        </authorList>
    </citation>
    <scope>NUCLEOTIDE SEQUENCE [LARGE SCALE GENOMIC DNA]</scope>
</reference>